<name>A0ABQ5TJ55_9BACI</name>
<dbReference type="RefSeq" id="WP_017797356.1">
    <property type="nucleotide sequence ID" value="NZ_BSKO01000001.1"/>
</dbReference>
<dbReference type="Proteomes" id="UP001275436">
    <property type="component" value="Unassembled WGS sequence"/>
</dbReference>
<accession>A0ABQ5TJ55</accession>
<evidence type="ECO:0000313" key="1">
    <source>
        <dbReference type="EMBL" id="GLO66909.1"/>
    </source>
</evidence>
<sequence length="62" mass="7513">MTRFLSHHELENLYYLLGKHEQAYHQLIEYMDAYPNQEHNQKLQSDLELAKQIQQQLLSKLT</sequence>
<gene>
    <name evidence="1" type="ORF">MACH08_26930</name>
</gene>
<protein>
    <submittedName>
        <fullName evidence="1">Uncharacterized protein</fullName>
    </submittedName>
</protein>
<proteinExistence type="predicted"/>
<organism evidence="1 2">
    <name type="scientific">Oceanobacillus kimchii</name>
    <dbReference type="NCBI Taxonomy" id="746691"/>
    <lineage>
        <taxon>Bacteria</taxon>
        <taxon>Bacillati</taxon>
        <taxon>Bacillota</taxon>
        <taxon>Bacilli</taxon>
        <taxon>Bacillales</taxon>
        <taxon>Bacillaceae</taxon>
        <taxon>Oceanobacillus</taxon>
    </lineage>
</organism>
<comment type="caution">
    <text evidence="1">The sequence shown here is derived from an EMBL/GenBank/DDBJ whole genome shotgun (WGS) entry which is preliminary data.</text>
</comment>
<dbReference type="EMBL" id="BSKO01000001">
    <property type="protein sequence ID" value="GLO66909.1"/>
    <property type="molecule type" value="Genomic_DNA"/>
</dbReference>
<reference evidence="1 2" key="1">
    <citation type="submission" date="2023-02" db="EMBL/GenBank/DDBJ databases">
        <title>Oceanobacillus kimchii IFOP_LL358 isolated form Alexandrium catenella lab strain.</title>
        <authorList>
            <person name="Gajardo G."/>
            <person name="Ueki S."/>
            <person name="Maruyama F."/>
        </authorList>
    </citation>
    <scope>NUCLEOTIDE SEQUENCE [LARGE SCALE GENOMIC DNA]</scope>
    <source>
        <strain evidence="1 2">IFOP_LL358</strain>
    </source>
</reference>
<keyword evidence="2" id="KW-1185">Reference proteome</keyword>
<evidence type="ECO:0000313" key="2">
    <source>
        <dbReference type="Proteomes" id="UP001275436"/>
    </source>
</evidence>